<dbReference type="EMBL" id="JAGGNH010000004">
    <property type="protein sequence ID" value="KAJ0974387.1"/>
    <property type="molecule type" value="Genomic_DNA"/>
</dbReference>
<evidence type="ECO:0008006" key="9">
    <source>
        <dbReference type="Google" id="ProtNLM"/>
    </source>
</evidence>
<feature type="repeat" description="PPR" evidence="6">
    <location>
        <begin position="148"/>
        <end position="182"/>
    </location>
</feature>
<sequence>MEFSALVRHANSLRRLLHAGLRVYEAETSLPSIANRHYCSATTKNRRPTLASVIYPLGHPSNNMTTELDRWVKNGNRTRPVELRELVRDLRKRRRFSNALEVSQWMKDKCHVPFTPGDHAVELDLIGRIQGSVSAESYFNSMHERDKTEKTYGALLNCYVRECLVDKTLSHLQKMKEMGLASSALTYNDIMCLYTNTGQHEKVPLVLAEMKENGVLPDNFSYRICINSYGRRSDIDGMEKVFKEMEHQPQIVVDWNTYSVVANIYIKAGLQEKAVTILKKYEEKLEKRNGLCYNHLISLYGSLGMKSEIQRIWEIQKLNGVKLINRDYSTMIGTLVKLGELEEAEVLLKEWETSGNACDFRVPNILLVGYREKGLLEKAEELLDDFLKKGKQPPASSWGIVALGYSGKGEISKAYECMKNALCMYAPNTGWEPKDHVIDDILHWLGHEGDPDEVETFVNLLKIACPMNRSMYHTLIRANVRCGKSVKEILKNMKSSGIDENEETKEILSSSSNPSIPAI</sequence>
<dbReference type="Pfam" id="PF01535">
    <property type="entry name" value="PPR"/>
    <property type="match status" value="3"/>
</dbReference>
<dbReference type="Pfam" id="PF13041">
    <property type="entry name" value="PPR_2"/>
    <property type="match status" value="1"/>
</dbReference>
<name>A0A9D5HFK6_9LILI</name>
<evidence type="ECO:0000256" key="6">
    <source>
        <dbReference type="PROSITE-ProRule" id="PRU00708"/>
    </source>
</evidence>
<dbReference type="PROSITE" id="PS51375">
    <property type="entry name" value="PPR"/>
    <property type="match status" value="3"/>
</dbReference>
<dbReference type="Proteomes" id="UP001085076">
    <property type="component" value="Miscellaneous, Linkage group lg04"/>
</dbReference>
<evidence type="ECO:0000313" key="8">
    <source>
        <dbReference type="Proteomes" id="UP001085076"/>
    </source>
</evidence>
<dbReference type="NCBIfam" id="TIGR00756">
    <property type="entry name" value="PPR"/>
    <property type="match status" value="4"/>
</dbReference>
<evidence type="ECO:0000256" key="4">
    <source>
        <dbReference type="ARBA" id="ARBA00022946"/>
    </source>
</evidence>
<dbReference type="InterPro" id="IPR002885">
    <property type="entry name" value="PPR_rpt"/>
</dbReference>
<keyword evidence="8" id="KW-1185">Reference proteome</keyword>
<keyword evidence="4" id="KW-0809">Transit peptide</keyword>
<dbReference type="PANTHER" id="PTHR45717:SF20">
    <property type="entry name" value="OS07G0598500 PROTEIN"/>
    <property type="match status" value="1"/>
</dbReference>
<dbReference type="Gene3D" id="1.25.40.10">
    <property type="entry name" value="Tetratricopeptide repeat domain"/>
    <property type="match status" value="2"/>
</dbReference>
<reference evidence="7" key="1">
    <citation type="submission" date="2021-03" db="EMBL/GenBank/DDBJ databases">
        <authorList>
            <person name="Li Z."/>
            <person name="Yang C."/>
        </authorList>
    </citation>
    <scope>NUCLEOTIDE SEQUENCE</scope>
    <source>
        <strain evidence="7">Dzin_1.0</strain>
        <tissue evidence="7">Leaf</tissue>
    </source>
</reference>
<comment type="caution">
    <text evidence="7">The sequence shown here is derived from an EMBL/GenBank/DDBJ whole genome shotgun (WGS) entry which is preliminary data.</text>
</comment>
<evidence type="ECO:0000256" key="1">
    <source>
        <dbReference type="ARBA" id="ARBA00004173"/>
    </source>
</evidence>
<dbReference type="FunFam" id="1.25.40.10:FF:000385">
    <property type="entry name" value="Pentatricopeptide repeat-containing protein mitochondrial"/>
    <property type="match status" value="1"/>
</dbReference>
<evidence type="ECO:0000313" key="7">
    <source>
        <dbReference type="EMBL" id="KAJ0974387.1"/>
    </source>
</evidence>
<evidence type="ECO:0000256" key="5">
    <source>
        <dbReference type="ARBA" id="ARBA00023128"/>
    </source>
</evidence>
<comment type="subcellular location">
    <subcellularLocation>
        <location evidence="1">Mitochondrion</location>
    </subcellularLocation>
</comment>
<dbReference type="OrthoDB" id="429961at2759"/>
<keyword evidence="3" id="KW-0677">Repeat</keyword>
<dbReference type="AlphaFoldDB" id="A0A9D5HFK6"/>
<proteinExistence type="inferred from homology"/>
<feature type="repeat" description="PPR" evidence="6">
    <location>
        <begin position="359"/>
        <end position="393"/>
    </location>
</feature>
<organism evidence="7 8">
    <name type="scientific">Dioscorea zingiberensis</name>
    <dbReference type="NCBI Taxonomy" id="325984"/>
    <lineage>
        <taxon>Eukaryota</taxon>
        <taxon>Viridiplantae</taxon>
        <taxon>Streptophyta</taxon>
        <taxon>Embryophyta</taxon>
        <taxon>Tracheophyta</taxon>
        <taxon>Spermatophyta</taxon>
        <taxon>Magnoliopsida</taxon>
        <taxon>Liliopsida</taxon>
        <taxon>Dioscoreales</taxon>
        <taxon>Dioscoreaceae</taxon>
        <taxon>Dioscorea</taxon>
    </lineage>
</organism>
<evidence type="ECO:0000256" key="2">
    <source>
        <dbReference type="ARBA" id="ARBA00007626"/>
    </source>
</evidence>
<evidence type="ECO:0000256" key="3">
    <source>
        <dbReference type="ARBA" id="ARBA00022737"/>
    </source>
</evidence>
<dbReference type="GO" id="GO:0005739">
    <property type="term" value="C:mitochondrion"/>
    <property type="evidence" value="ECO:0007669"/>
    <property type="project" value="UniProtKB-SubCell"/>
</dbReference>
<accession>A0A9D5HFK6</accession>
<gene>
    <name evidence="7" type="ORF">J5N97_016352</name>
</gene>
<reference evidence="7" key="2">
    <citation type="journal article" date="2022" name="Hortic Res">
        <title>The genome of Dioscorea zingiberensis sheds light on the biosynthesis, origin and evolution of the medicinally important diosgenin saponins.</title>
        <authorList>
            <person name="Li Y."/>
            <person name="Tan C."/>
            <person name="Li Z."/>
            <person name="Guo J."/>
            <person name="Li S."/>
            <person name="Chen X."/>
            <person name="Wang C."/>
            <person name="Dai X."/>
            <person name="Yang H."/>
            <person name="Song W."/>
            <person name="Hou L."/>
            <person name="Xu J."/>
            <person name="Tong Z."/>
            <person name="Xu A."/>
            <person name="Yuan X."/>
            <person name="Wang W."/>
            <person name="Yang Q."/>
            <person name="Chen L."/>
            <person name="Sun Z."/>
            <person name="Wang K."/>
            <person name="Pan B."/>
            <person name="Chen J."/>
            <person name="Bao Y."/>
            <person name="Liu F."/>
            <person name="Qi X."/>
            <person name="Gang D.R."/>
            <person name="Wen J."/>
            <person name="Li J."/>
        </authorList>
    </citation>
    <scope>NUCLEOTIDE SEQUENCE</scope>
    <source>
        <strain evidence="7">Dzin_1.0</strain>
    </source>
</reference>
<protein>
    <recommendedName>
        <fullName evidence="9">Pentatricopeptide repeat-containing protein</fullName>
    </recommendedName>
</protein>
<keyword evidence="5" id="KW-0496">Mitochondrion</keyword>
<dbReference type="GO" id="GO:0003729">
    <property type="term" value="F:mRNA binding"/>
    <property type="evidence" value="ECO:0007669"/>
    <property type="project" value="UniProtKB-ARBA"/>
</dbReference>
<dbReference type="PANTHER" id="PTHR45717">
    <property type="entry name" value="OS12G0527900 PROTEIN"/>
    <property type="match status" value="1"/>
</dbReference>
<dbReference type="InterPro" id="IPR011990">
    <property type="entry name" value="TPR-like_helical_dom_sf"/>
</dbReference>
<feature type="repeat" description="PPR" evidence="6">
    <location>
        <begin position="183"/>
        <end position="217"/>
    </location>
</feature>
<comment type="similarity">
    <text evidence="2">Belongs to the PPR family. P subfamily.</text>
</comment>